<dbReference type="CDD" id="cd06171">
    <property type="entry name" value="Sigma70_r4"/>
    <property type="match status" value="1"/>
</dbReference>
<dbReference type="GO" id="GO:0016987">
    <property type="term" value="F:sigma factor activity"/>
    <property type="evidence" value="ECO:0007669"/>
    <property type="project" value="UniProtKB-KW"/>
</dbReference>
<evidence type="ECO:0000256" key="1">
    <source>
        <dbReference type="ARBA" id="ARBA00010641"/>
    </source>
</evidence>
<evidence type="ECO:0000256" key="5">
    <source>
        <dbReference type="ARBA" id="ARBA00023163"/>
    </source>
</evidence>
<dbReference type="RefSeq" id="WP_098455622.1">
    <property type="nucleotide sequence ID" value="NZ_PDJG01000001.1"/>
</dbReference>
<dbReference type="Proteomes" id="UP000225548">
    <property type="component" value="Unassembled WGS sequence"/>
</dbReference>
<proteinExistence type="inferred from homology"/>
<dbReference type="Gene3D" id="1.10.10.10">
    <property type="entry name" value="Winged helix-like DNA-binding domain superfamily/Winged helix DNA-binding domain"/>
    <property type="match status" value="1"/>
</dbReference>
<feature type="domain" description="RNA polymerase sigma-70 region 4" evidence="7">
    <location>
        <begin position="144"/>
        <end position="192"/>
    </location>
</feature>
<dbReference type="InterPro" id="IPR039425">
    <property type="entry name" value="RNA_pol_sigma-70-like"/>
</dbReference>
<evidence type="ECO:0000259" key="6">
    <source>
        <dbReference type="Pfam" id="PF04542"/>
    </source>
</evidence>
<dbReference type="GO" id="GO:0006352">
    <property type="term" value="P:DNA-templated transcription initiation"/>
    <property type="evidence" value="ECO:0007669"/>
    <property type="project" value="InterPro"/>
</dbReference>
<dbReference type="InterPro" id="IPR007627">
    <property type="entry name" value="RNA_pol_sigma70_r2"/>
</dbReference>
<dbReference type="PANTHER" id="PTHR43133">
    <property type="entry name" value="RNA POLYMERASE ECF-TYPE SIGMA FACTO"/>
    <property type="match status" value="1"/>
</dbReference>
<dbReference type="InterPro" id="IPR036388">
    <property type="entry name" value="WH-like_DNA-bd_sf"/>
</dbReference>
<dbReference type="OrthoDB" id="9784272at2"/>
<dbReference type="Pfam" id="PF04545">
    <property type="entry name" value="Sigma70_r4"/>
    <property type="match status" value="1"/>
</dbReference>
<dbReference type="InterPro" id="IPR007630">
    <property type="entry name" value="RNA_pol_sigma70_r4"/>
</dbReference>
<dbReference type="Pfam" id="PF04542">
    <property type="entry name" value="Sigma70_r2"/>
    <property type="match status" value="1"/>
</dbReference>
<keyword evidence="3" id="KW-0731">Sigma factor</keyword>
<feature type="domain" description="RNA polymerase sigma-70 region 2" evidence="6">
    <location>
        <begin position="40"/>
        <end position="106"/>
    </location>
</feature>
<gene>
    <name evidence="8" type="ORF">ATL42_2532</name>
</gene>
<evidence type="ECO:0000256" key="2">
    <source>
        <dbReference type="ARBA" id="ARBA00023015"/>
    </source>
</evidence>
<organism evidence="8 9">
    <name type="scientific">Sanguibacter antarcticus</name>
    <dbReference type="NCBI Taxonomy" id="372484"/>
    <lineage>
        <taxon>Bacteria</taxon>
        <taxon>Bacillati</taxon>
        <taxon>Actinomycetota</taxon>
        <taxon>Actinomycetes</taxon>
        <taxon>Micrococcales</taxon>
        <taxon>Sanguibacteraceae</taxon>
        <taxon>Sanguibacter</taxon>
    </lineage>
</organism>
<keyword evidence="5" id="KW-0804">Transcription</keyword>
<dbReference type="NCBIfam" id="NF007228">
    <property type="entry name" value="PRK09646.1"/>
    <property type="match status" value="1"/>
</dbReference>
<dbReference type="SUPFAM" id="SSF88659">
    <property type="entry name" value="Sigma3 and sigma4 domains of RNA polymerase sigma factors"/>
    <property type="match status" value="1"/>
</dbReference>
<evidence type="ECO:0000313" key="9">
    <source>
        <dbReference type="Proteomes" id="UP000225548"/>
    </source>
</evidence>
<keyword evidence="2" id="KW-0805">Transcription regulation</keyword>
<keyword evidence="4" id="KW-0238">DNA-binding</keyword>
<protein>
    <submittedName>
        <fullName evidence="8">RNA polymerase ECF family sigma subunit</fullName>
    </submittedName>
</protein>
<comment type="similarity">
    <text evidence="1">Belongs to the sigma-70 factor family. ECF subfamily.</text>
</comment>
<evidence type="ECO:0000259" key="7">
    <source>
        <dbReference type="Pfam" id="PF04545"/>
    </source>
</evidence>
<name>A0A2A9E8H7_9MICO</name>
<dbReference type="PANTHER" id="PTHR43133:SF66">
    <property type="entry name" value="ECF RNA POLYMERASE SIGMA FACTOR SIGK"/>
    <property type="match status" value="1"/>
</dbReference>
<accession>A0A2A9E8H7</accession>
<evidence type="ECO:0000256" key="4">
    <source>
        <dbReference type="ARBA" id="ARBA00023125"/>
    </source>
</evidence>
<dbReference type="InterPro" id="IPR013324">
    <property type="entry name" value="RNA_pol_sigma_r3/r4-like"/>
</dbReference>
<dbReference type="InterPro" id="IPR014284">
    <property type="entry name" value="RNA_pol_sigma-70_dom"/>
</dbReference>
<keyword evidence="9" id="KW-1185">Reference proteome</keyword>
<dbReference type="GO" id="GO:0003677">
    <property type="term" value="F:DNA binding"/>
    <property type="evidence" value="ECO:0007669"/>
    <property type="project" value="UniProtKB-KW"/>
</dbReference>
<dbReference type="EMBL" id="PDJG01000001">
    <property type="protein sequence ID" value="PFG34615.1"/>
    <property type="molecule type" value="Genomic_DNA"/>
</dbReference>
<reference evidence="8 9" key="1">
    <citation type="submission" date="2017-10" db="EMBL/GenBank/DDBJ databases">
        <title>Sequencing the genomes of 1000 actinobacteria strains.</title>
        <authorList>
            <person name="Klenk H.-P."/>
        </authorList>
    </citation>
    <scope>NUCLEOTIDE SEQUENCE [LARGE SCALE GENOMIC DNA]</scope>
    <source>
        <strain evidence="8 9">DSM 18966</strain>
    </source>
</reference>
<evidence type="ECO:0000313" key="8">
    <source>
        <dbReference type="EMBL" id="PFG34615.1"/>
    </source>
</evidence>
<dbReference type="SUPFAM" id="SSF88946">
    <property type="entry name" value="Sigma2 domain of RNA polymerase sigma factors"/>
    <property type="match status" value="1"/>
</dbReference>
<dbReference type="InterPro" id="IPR013325">
    <property type="entry name" value="RNA_pol_sigma_r2"/>
</dbReference>
<dbReference type="NCBIfam" id="TIGR02937">
    <property type="entry name" value="sigma70-ECF"/>
    <property type="match status" value="1"/>
</dbReference>
<sequence length="199" mass="22005">MTSTGPRAPSAPTDRDERARRLAGLVSQVATGDRAAFESLYDETSPLVHGTALRVLRDPDLAAELTQDVMVEVWRTAPRFDAGRGSVAAWIATMAHRRAVDRVRSVQSQRTRDDLVGVRDYSRPYDDVAETVEHNEERDRVTDCLGSLTDLQREAVMSAYYGGLTYREVADSAGVALPTVKSRIRDGLNRLRDCLGVDL</sequence>
<dbReference type="AlphaFoldDB" id="A0A2A9E8H7"/>
<comment type="caution">
    <text evidence="8">The sequence shown here is derived from an EMBL/GenBank/DDBJ whole genome shotgun (WGS) entry which is preliminary data.</text>
</comment>
<evidence type="ECO:0000256" key="3">
    <source>
        <dbReference type="ARBA" id="ARBA00023082"/>
    </source>
</evidence>
<dbReference type="Gene3D" id="1.10.1740.10">
    <property type="match status" value="1"/>
</dbReference>